<protein>
    <submittedName>
        <fullName evidence="2">Enoyl-CoA hydratase/isomerase family protein</fullName>
    </submittedName>
</protein>
<evidence type="ECO:0000256" key="1">
    <source>
        <dbReference type="ARBA" id="ARBA00005254"/>
    </source>
</evidence>
<dbReference type="Proteomes" id="UP001501523">
    <property type="component" value="Unassembled WGS sequence"/>
</dbReference>
<dbReference type="InterPro" id="IPR029045">
    <property type="entry name" value="ClpP/crotonase-like_dom_sf"/>
</dbReference>
<organism evidence="2 3">
    <name type="scientific">Dokdonella soli</name>
    <dbReference type="NCBI Taxonomy" id="529810"/>
    <lineage>
        <taxon>Bacteria</taxon>
        <taxon>Pseudomonadati</taxon>
        <taxon>Pseudomonadota</taxon>
        <taxon>Gammaproteobacteria</taxon>
        <taxon>Lysobacterales</taxon>
        <taxon>Rhodanobacteraceae</taxon>
        <taxon>Dokdonella</taxon>
    </lineage>
</organism>
<name>A0ABN1IC31_9GAMM</name>
<dbReference type="Gene3D" id="3.90.226.10">
    <property type="entry name" value="2-enoyl-CoA Hydratase, Chain A, domain 1"/>
    <property type="match status" value="1"/>
</dbReference>
<gene>
    <name evidence="2" type="ORF">GCM10009105_03180</name>
</gene>
<dbReference type="SUPFAM" id="SSF52096">
    <property type="entry name" value="ClpP/crotonase"/>
    <property type="match status" value="1"/>
</dbReference>
<accession>A0ABN1IC31</accession>
<dbReference type="EMBL" id="BAAAEU010000001">
    <property type="protein sequence ID" value="GAA0705625.1"/>
    <property type="molecule type" value="Genomic_DNA"/>
</dbReference>
<dbReference type="InterPro" id="IPR001753">
    <property type="entry name" value="Enoyl-CoA_hydra/iso"/>
</dbReference>
<dbReference type="Pfam" id="PF00378">
    <property type="entry name" value="ECH_1"/>
    <property type="match status" value="1"/>
</dbReference>
<dbReference type="PANTHER" id="PTHR11941">
    <property type="entry name" value="ENOYL-COA HYDRATASE-RELATED"/>
    <property type="match status" value="1"/>
</dbReference>
<keyword evidence="3" id="KW-1185">Reference proteome</keyword>
<dbReference type="CDD" id="cd06558">
    <property type="entry name" value="crotonase-like"/>
    <property type="match status" value="1"/>
</dbReference>
<evidence type="ECO:0000313" key="3">
    <source>
        <dbReference type="Proteomes" id="UP001501523"/>
    </source>
</evidence>
<comment type="similarity">
    <text evidence="1">Belongs to the enoyl-CoA hydratase/isomerase family.</text>
</comment>
<evidence type="ECO:0000313" key="2">
    <source>
        <dbReference type="EMBL" id="GAA0705625.1"/>
    </source>
</evidence>
<dbReference type="PANTHER" id="PTHR11941:SF54">
    <property type="entry name" value="ENOYL-COA HYDRATASE, MITOCHONDRIAL"/>
    <property type="match status" value="1"/>
</dbReference>
<sequence>MLDIIHHDTVHELRLARPPVNALDPALVHALRTAVEAAPSQGARALVLSGAPGLFSAGLDVPTLLQLDRAAFRVFWNDFFGLCAALARSPIPVAAAITGHAPAGGAVLSIMCDYRIMARGAFKIGLNEVQVGLSVPDCIQAALRRLVGVYRAERLMVAGAMLDAEQADAIGLVDELVDTDFVVPRALAWLGELLKFPPNAMGETRRLARADLAAVFADPAKLPVEEFLDGWFAPEAQTVLKALVARLKSR</sequence>
<reference evidence="2 3" key="1">
    <citation type="journal article" date="2019" name="Int. J. Syst. Evol. Microbiol.">
        <title>The Global Catalogue of Microorganisms (GCM) 10K type strain sequencing project: providing services to taxonomists for standard genome sequencing and annotation.</title>
        <authorList>
            <consortium name="The Broad Institute Genomics Platform"/>
            <consortium name="The Broad Institute Genome Sequencing Center for Infectious Disease"/>
            <person name="Wu L."/>
            <person name="Ma J."/>
        </authorList>
    </citation>
    <scope>NUCLEOTIDE SEQUENCE [LARGE SCALE GENOMIC DNA]</scope>
    <source>
        <strain evidence="2 3">JCM 15421</strain>
    </source>
</reference>
<comment type="caution">
    <text evidence="2">The sequence shown here is derived from an EMBL/GenBank/DDBJ whole genome shotgun (WGS) entry which is preliminary data.</text>
</comment>
<proteinExistence type="inferred from homology"/>
<dbReference type="RefSeq" id="WP_343786451.1">
    <property type="nucleotide sequence ID" value="NZ_BAAAEU010000001.1"/>
</dbReference>